<dbReference type="NCBIfam" id="TIGR01540">
    <property type="entry name" value="portal_PBSX"/>
    <property type="match status" value="1"/>
</dbReference>
<dbReference type="STRING" id="1420583.V473_10770"/>
<dbReference type="InterPro" id="IPR006430">
    <property type="entry name" value="Phage_portal_PBSX"/>
</dbReference>
<organism evidence="1 2">
    <name type="scientific">Sphingobium cupriresistens LL01</name>
    <dbReference type="NCBI Taxonomy" id="1420583"/>
    <lineage>
        <taxon>Bacteria</taxon>
        <taxon>Pseudomonadati</taxon>
        <taxon>Pseudomonadota</taxon>
        <taxon>Alphaproteobacteria</taxon>
        <taxon>Sphingomonadales</taxon>
        <taxon>Sphingomonadaceae</taxon>
        <taxon>Sphingobium</taxon>
    </lineage>
</organism>
<accession>A0A0J7Y5A6</accession>
<dbReference type="AlphaFoldDB" id="A0A0J7Y5A6"/>
<evidence type="ECO:0000313" key="1">
    <source>
        <dbReference type="EMBL" id="KMS58563.1"/>
    </source>
</evidence>
<name>A0A0J7Y5A6_9SPHN</name>
<keyword evidence="2" id="KW-1185">Reference proteome</keyword>
<proteinExistence type="predicted"/>
<dbReference type="EMBL" id="JACT01000001">
    <property type="protein sequence ID" value="KMS58563.1"/>
    <property type="molecule type" value="Genomic_DNA"/>
</dbReference>
<comment type="caution">
    <text evidence="1">The sequence shown here is derived from an EMBL/GenBank/DDBJ whole genome shotgun (WGS) entry which is preliminary data.</text>
</comment>
<sequence>MLRLDHSLAKYTRRGVKPGSFWWVPGFGNESEFAAGSVLQIMAPDVNQEIYGIPEYLSALQSALLNESATLFRRRYYLNGSHAGYILYATGDFAEGDVDAMRDALKKSKGPGNFRNLFVHAPSGKEGGIKLLPIAEVGAKDEFLGIKNTTRDDVLAAHRVPPQLLGIVPQNAGGFGSPADARDGFHELEIEPIQAKFLEVNDELGEEAVRFELRE</sequence>
<evidence type="ECO:0000313" key="2">
    <source>
        <dbReference type="Proteomes" id="UP000052232"/>
    </source>
</evidence>
<dbReference type="PATRIC" id="fig|1420583.3.peg.2167"/>
<dbReference type="Proteomes" id="UP000052232">
    <property type="component" value="Unassembled WGS sequence"/>
</dbReference>
<gene>
    <name evidence="1" type="ORF">V473_10770</name>
</gene>
<protein>
    <submittedName>
        <fullName evidence="1">Presumed portal vertex protein</fullName>
    </submittedName>
</protein>
<reference evidence="1 2" key="1">
    <citation type="journal article" date="2015" name="G3 (Bethesda)">
        <title>Insights into Ongoing Evolution of the Hexachlorocyclohexane Catabolic Pathway from Comparative Genomics of Ten Sphingomonadaceae Strains.</title>
        <authorList>
            <person name="Pearce S.L."/>
            <person name="Oakeshott J.G."/>
            <person name="Pandey G."/>
        </authorList>
    </citation>
    <scope>NUCLEOTIDE SEQUENCE [LARGE SCALE GENOMIC DNA]</scope>
    <source>
        <strain evidence="1 2">LL01</strain>
    </source>
</reference>